<dbReference type="RefSeq" id="WP_119928207.1">
    <property type="nucleotide sequence ID" value="NZ_QZEY01000008.1"/>
</dbReference>
<dbReference type="GO" id="GO:0016787">
    <property type="term" value="F:hydrolase activity"/>
    <property type="evidence" value="ECO:0007669"/>
    <property type="project" value="UniProtKB-KW"/>
</dbReference>
<dbReference type="SUPFAM" id="SSF53474">
    <property type="entry name" value="alpha/beta-Hydrolases"/>
    <property type="match status" value="1"/>
</dbReference>
<dbReference type="PROSITE" id="PS00122">
    <property type="entry name" value="CARBOXYLESTERASE_B_1"/>
    <property type="match status" value="1"/>
</dbReference>
<dbReference type="InterPro" id="IPR002018">
    <property type="entry name" value="CarbesteraseB"/>
</dbReference>
<dbReference type="Gene3D" id="3.40.50.1820">
    <property type="entry name" value="alpha/beta hydrolase"/>
    <property type="match status" value="1"/>
</dbReference>
<proteinExistence type="inferred from homology"/>
<evidence type="ECO:0000256" key="3">
    <source>
        <dbReference type="RuleBase" id="RU361235"/>
    </source>
</evidence>
<keyword evidence="7" id="KW-1185">Reference proteome</keyword>
<sequence>MTGDVVVRTGRGAVRGTVAGGVAAFRGIPYGAPPEGALRFAAPRPAEPWDGVRDATAFGTAAPQLPPAPGAPAVWSPGDGLDCLSVNVWTPDPGGPGLPVMVWLHGGRWTHGSPSMPQFDGSVLAGAGVVVVTVGYRVGFEGFGHLPGAPDNRGLLDQIAALDWVAENIAGFGGDPGAVTVFGQSSGAVSAILLMGAARAEGLFRRVIAQSPPAGQLEPAEAYRVTRVLAGAAGVEPTREGFASLPAEAILAVGEASGVQGSPFAPVTDGELVTGPYWDSAPRPEVDLVCGFTREEYLGIAPVPPDPDPGAAAAAFGLDPAPYLASGPGWFVAMASDALVRIPALRAADAHASAGGRTWVYDFAWRGPAGAAHGVDVPVVFGTEATRYAARLLGSPPPPEYPAFAGRVRRAWTSFAACGDPGWPRYDSAGRTARVWAADPRDERVPPVAGGDLGSARR</sequence>
<evidence type="ECO:0000259" key="5">
    <source>
        <dbReference type="Pfam" id="PF00135"/>
    </source>
</evidence>
<evidence type="ECO:0000256" key="2">
    <source>
        <dbReference type="ARBA" id="ARBA00022801"/>
    </source>
</evidence>
<dbReference type="PANTHER" id="PTHR11559">
    <property type="entry name" value="CARBOXYLESTERASE"/>
    <property type="match status" value="1"/>
</dbReference>
<comment type="caution">
    <text evidence="6">The sequence shown here is derived from an EMBL/GenBank/DDBJ whole genome shotgun (WGS) entry which is preliminary data.</text>
</comment>
<evidence type="ECO:0000256" key="1">
    <source>
        <dbReference type="ARBA" id="ARBA00005964"/>
    </source>
</evidence>
<feature type="domain" description="Carboxylesterase type B" evidence="5">
    <location>
        <begin position="5"/>
        <end position="302"/>
    </location>
</feature>
<evidence type="ECO:0000313" key="7">
    <source>
        <dbReference type="Proteomes" id="UP000265768"/>
    </source>
</evidence>
<dbReference type="OrthoDB" id="4308422at2"/>
<protein>
    <recommendedName>
        <fullName evidence="3">Carboxylic ester hydrolase</fullName>
        <ecNumber evidence="3">3.1.1.-</ecNumber>
    </recommendedName>
</protein>
<dbReference type="InterPro" id="IPR019826">
    <property type="entry name" value="Carboxylesterase_B_AS"/>
</dbReference>
<gene>
    <name evidence="6" type="ORF">D5H75_20925</name>
</gene>
<organism evidence="6 7">
    <name type="scientific">Bailinhaonella thermotolerans</name>
    <dbReference type="NCBI Taxonomy" id="1070861"/>
    <lineage>
        <taxon>Bacteria</taxon>
        <taxon>Bacillati</taxon>
        <taxon>Actinomycetota</taxon>
        <taxon>Actinomycetes</taxon>
        <taxon>Streptosporangiales</taxon>
        <taxon>Streptosporangiaceae</taxon>
        <taxon>Bailinhaonella</taxon>
    </lineage>
</organism>
<reference evidence="6 7" key="1">
    <citation type="submission" date="2018-09" db="EMBL/GenBank/DDBJ databases">
        <title>YIM 75507 draft genome.</title>
        <authorList>
            <person name="Tang S."/>
            <person name="Feng Y."/>
        </authorList>
    </citation>
    <scope>NUCLEOTIDE SEQUENCE [LARGE SCALE GENOMIC DNA]</scope>
    <source>
        <strain evidence="6 7">YIM 75507</strain>
    </source>
</reference>
<keyword evidence="2 3" id="KW-0378">Hydrolase</keyword>
<dbReference type="InterPro" id="IPR029058">
    <property type="entry name" value="AB_hydrolase_fold"/>
</dbReference>
<evidence type="ECO:0000256" key="4">
    <source>
        <dbReference type="SAM" id="MobiDB-lite"/>
    </source>
</evidence>
<name>A0A3A4AY66_9ACTN</name>
<feature type="domain" description="Carboxylesterase type B" evidence="5">
    <location>
        <begin position="332"/>
        <end position="422"/>
    </location>
</feature>
<accession>A0A3A4AY66</accession>
<dbReference type="Proteomes" id="UP000265768">
    <property type="component" value="Unassembled WGS sequence"/>
</dbReference>
<dbReference type="EMBL" id="QZEY01000008">
    <property type="protein sequence ID" value="RJL30783.1"/>
    <property type="molecule type" value="Genomic_DNA"/>
</dbReference>
<feature type="region of interest" description="Disordered" evidence="4">
    <location>
        <begin position="437"/>
        <end position="458"/>
    </location>
</feature>
<dbReference type="InterPro" id="IPR050309">
    <property type="entry name" value="Type-B_Carboxylest/Lipase"/>
</dbReference>
<dbReference type="Pfam" id="PF00135">
    <property type="entry name" value="COesterase"/>
    <property type="match status" value="2"/>
</dbReference>
<evidence type="ECO:0000313" key="6">
    <source>
        <dbReference type="EMBL" id="RJL30783.1"/>
    </source>
</evidence>
<dbReference type="AlphaFoldDB" id="A0A3A4AY66"/>
<dbReference type="EC" id="3.1.1.-" evidence="3"/>
<comment type="similarity">
    <text evidence="1 3">Belongs to the type-B carboxylesterase/lipase family.</text>
</comment>